<dbReference type="AlphaFoldDB" id="A0A218WP08"/>
<name>A0A218WP08_PUNGR</name>
<protein>
    <submittedName>
        <fullName evidence="1">Uncharacterized protein</fullName>
    </submittedName>
</protein>
<dbReference type="Proteomes" id="UP000197138">
    <property type="component" value="Unassembled WGS sequence"/>
</dbReference>
<comment type="caution">
    <text evidence="1">The sequence shown here is derived from an EMBL/GenBank/DDBJ whole genome shotgun (WGS) entry which is preliminary data.</text>
</comment>
<proteinExistence type="predicted"/>
<evidence type="ECO:0000313" key="2">
    <source>
        <dbReference type="Proteomes" id="UP000197138"/>
    </source>
</evidence>
<accession>A0A218WP08</accession>
<reference evidence="2" key="1">
    <citation type="journal article" date="2017" name="Plant J.">
        <title>The pomegranate (Punica granatum L.) genome and the genomics of punicalagin biosynthesis.</title>
        <authorList>
            <person name="Qin G."/>
            <person name="Xu C."/>
            <person name="Ming R."/>
            <person name="Tang H."/>
            <person name="Guyot R."/>
            <person name="Kramer E.M."/>
            <person name="Hu Y."/>
            <person name="Yi X."/>
            <person name="Qi Y."/>
            <person name="Xu X."/>
            <person name="Gao Z."/>
            <person name="Pan H."/>
            <person name="Jian J."/>
            <person name="Tian Y."/>
            <person name="Yue Z."/>
            <person name="Xu Y."/>
        </authorList>
    </citation>
    <scope>NUCLEOTIDE SEQUENCE [LARGE SCALE GENOMIC DNA]</scope>
    <source>
        <strain evidence="2">cv. Dabenzi</strain>
    </source>
</reference>
<gene>
    <name evidence="1" type="ORF">CDL15_Pgr013290</name>
</gene>
<sequence length="81" mass="8797">MKLTVSQVSSENGAKQMEDVEFAEHWRVNRRRGSGLSLAQAFAGGRPIAAHKAPNLLLKVSGAQSNRPIRPMSGFSHEIPS</sequence>
<evidence type="ECO:0000313" key="1">
    <source>
        <dbReference type="EMBL" id="OWM74386.1"/>
    </source>
</evidence>
<dbReference type="EMBL" id="MTKT01003779">
    <property type="protein sequence ID" value="OWM74386.1"/>
    <property type="molecule type" value="Genomic_DNA"/>
</dbReference>
<organism evidence="1 2">
    <name type="scientific">Punica granatum</name>
    <name type="common">Pomegranate</name>
    <dbReference type="NCBI Taxonomy" id="22663"/>
    <lineage>
        <taxon>Eukaryota</taxon>
        <taxon>Viridiplantae</taxon>
        <taxon>Streptophyta</taxon>
        <taxon>Embryophyta</taxon>
        <taxon>Tracheophyta</taxon>
        <taxon>Spermatophyta</taxon>
        <taxon>Magnoliopsida</taxon>
        <taxon>eudicotyledons</taxon>
        <taxon>Gunneridae</taxon>
        <taxon>Pentapetalae</taxon>
        <taxon>rosids</taxon>
        <taxon>malvids</taxon>
        <taxon>Myrtales</taxon>
        <taxon>Lythraceae</taxon>
        <taxon>Punica</taxon>
    </lineage>
</organism>